<feature type="compositionally biased region" description="Basic and acidic residues" evidence="1">
    <location>
        <begin position="260"/>
        <end position="276"/>
    </location>
</feature>
<keyword evidence="3" id="KW-1185">Reference proteome</keyword>
<protein>
    <submittedName>
        <fullName evidence="2">Uncharacterized protein</fullName>
    </submittedName>
</protein>
<feature type="compositionally biased region" description="Basic and acidic residues" evidence="1">
    <location>
        <begin position="231"/>
        <end position="253"/>
    </location>
</feature>
<dbReference type="EMBL" id="CP104213">
    <property type="protein sequence ID" value="UWX63450.1"/>
    <property type="molecule type" value="Genomic_DNA"/>
</dbReference>
<gene>
    <name evidence="2" type="ORF">N0D28_11940</name>
</gene>
<feature type="region of interest" description="Disordered" evidence="1">
    <location>
        <begin position="101"/>
        <end position="163"/>
    </location>
</feature>
<dbReference type="Proteomes" id="UP001060261">
    <property type="component" value="Chromosome"/>
</dbReference>
<organism evidence="2 3">
    <name type="scientific">Deinococcus rubellus</name>
    <dbReference type="NCBI Taxonomy" id="1889240"/>
    <lineage>
        <taxon>Bacteria</taxon>
        <taxon>Thermotogati</taxon>
        <taxon>Deinococcota</taxon>
        <taxon>Deinococci</taxon>
        <taxon>Deinococcales</taxon>
        <taxon>Deinococcaceae</taxon>
        <taxon>Deinococcus</taxon>
    </lineage>
</organism>
<accession>A0ABY5YEF1</accession>
<sequence>MLDNIFSSVKRGAEKVQRRGEEVAQSARLRLEVYQLSRELDSLYARLGRAYHAEADPAVLGDLREDVRRLDEEIAAREHLIAELGEAADEAETHREAVQAAAARTRPASETVLAVSPPVKLTKGDPLGSPAAEPNLGDLPDLGQDTGHPVPTSDAPTGSVMGNAPAFVEHQPRLSVVSAASRIWRAKEEERMSDDTTTVQTTTVQLGSQDQQASQQVDPVGPDDEAVMTDLGKELPPRKEDYSGVGDEAERDHMRRHPFTLKEGEEASRNPDPLDK</sequence>
<dbReference type="RefSeq" id="WP_260559738.1">
    <property type="nucleotide sequence ID" value="NZ_BAABEC010000172.1"/>
</dbReference>
<feature type="compositionally biased region" description="Low complexity" evidence="1">
    <location>
        <begin position="195"/>
        <end position="218"/>
    </location>
</feature>
<feature type="region of interest" description="Disordered" evidence="1">
    <location>
        <begin position="187"/>
        <end position="276"/>
    </location>
</feature>
<evidence type="ECO:0000313" key="2">
    <source>
        <dbReference type="EMBL" id="UWX63450.1"/>
    </source>
</evidence>
<reference evidence="2" key="1">
    <citation type="submission" date="2022-09" db="EMBL/GenBank/DDBJ databases">
        <title>genome sequence of Deinococcus rubellus.</title>
        <authorList>
            <person name="Srinivasan S."/>
        </authorList>
    </citation>
    <scope>NUCLEOTIDE SEQUENCE</scope>
    <source>
        <strain evidence="2">Ant6</strain>
    </source>
</reference>
<evidence type="ECO:0000256" key="1">
    <source>
        <dbReference type="SAM" id="MobiDB-lite"/>
    </source>
</evidence>
<evidence type="ECO:0000313" key="3">
    <source>
        <dbReference type="Proteomes" id="UP001060261"/>
    </source>
</evidence>
<name>A0ABY5YEF1_9DEIO</name>
<feature type="compositionally biased region" description="Low complexity" evidence="1">
    <location>
        <begin position="101"/>
        <end position="111"/>
    </location>
</feature>
<proteinExistence type="predicted"/>